<protein>
    <submittedName>
        <fullName evidence="1">DUF2209 family protein</fullName>
    </submittedName>
</protein>
<dbReference type="Proteomes" id="UP000600363">
    <property type="component" value="Unassembled WGS sequence"/>
</dbReference>
<reference evidence="1" key="1">
    <citation type="journal article" date="2020" name="bioRxiv">
        <title>A rank-normalized archaeal taxonomy based on genome phylogeny resolves widespread incomplete and uneven classifications.</title>
        <authorList>
            <person name="Rinke C."/>
            <person name="Chuvochina M."/>
            <person name="Mussig A.J."/>
            <person name="Chaumeil P.-A."/>
            <person name="Waite D.W."/>
            <person name="Whitman W.B."/>
            <person name="Parks D.H."/>
            <person name="Hugenholtz P."/>
        </authorList>
    </citation>
    <scope>NUCLEOTIDE SEQUENCE</scope>
    <source>
        <strain evidence="1">UBA12518</strain>
    </source>
</reference>
<proteinExistence type="predicted"/>
<gene>
    <name evidence="1" type="ORF">HA299_06125</name>
</gene>
<sequence>MRTVACDISGRHVHEGRYLMVCAAVVCEHTPTHVVRVLEIGLSLSTMQPQMSSVCELIRDALSTLSPSFREDVVLLERGELFNVEQWRASSLLERDVRYIESIGERRALEIAHHCALATRELLLRMASH</sequence>
<dbReference type="AlphaFoldDB" id="A0A832RTG9"/>
<dbReference type="EMBL" id="DUIH01000021">
    <property type="protein sequence ID" value="HIH70168.1"/>
    <property type="molecule type" value="Genomic_DNA"/>
</dbReference>
<evidence type="ECO:0000313" key="1">
    <source>
        <dbReference type="EMBL" id="HIH70168.1"/>
    </source>
</evidence>
<comment type="caution">
    <text evidence="1">The sequence shown here is derived from an EMBL/GenBank/DDBJ whole genome shotgun (WGS) entry which is preliminary data.</text>
</comment>
<dbReference type="Pfam" id="PF09974">
    <property type="entry name" value="DUF2209"/>
    <property type="match status" value="1"/>
</dbReference>
<organism evidence="1 2">
    <name type="scientific">Methermicoccus shengliensis</name>
    <dbReference type="NCBI Taxonomy" id="660064"/>
    <lineage>
        <taxon>Archaea</taxon>
        <taxon>Methanobacteriati</taxon>
        <taxon>Methanobacteriota</taxon>
        <taxon>Stenosarchaea group</taxon>
        <taxon>Methanomicrobia</taxon>
        <taxon>Methanosarcinales</taxon>
        <taxon>Methermicoccaceae</taxon>
        <taxon>Methermicoccus</taxon>
    </lineage>
</organism>
<evidence type="ECO:0000313" key="2">
    <source>
        <dbReference type="Proteomes" id="UP000600363"/>
    </source>
</evidence>
<accession>A0A832RTG9</accession>
<name>A0A832RTG9_9EURY</name>
<dbReference type="InterPro" id="IPR014514">
    <property type="entry name" value="UCP021940"/>
</dbReference>